<name>A0ABX7KC57_9SPHN</name>
<reference evidence="1 2" key="1">
    <citation type="submission" date="2020-09" db="EMBL/GenBank/DDBJ databases">
        <title>Complete genome sequence of altererythrobacter flavus SS-21NJ, isolated from Dongying oil sludge in Shandong province.</title>
        <authorList>
            <person name="Sun S."/>
            <person name="Zhang Z."/>
        </authorList>
    </citation>
    <scope>NUCLEOTIDE SEQUENCE [LARGE SCALE GENOMIC DNA]</scope>
    <source>
        <strain evidence="1 2">SS-21NJ</strain>
    </source>
</reference>
<dbReference type="Proteomes" id="UP000663637">
    <property type="component" value="Chromosome"/>
</dbReference>
<gene>
    <name evidence="1" type="ORF">IDJ81_07130</name>
</gene>
<dbReference type="EMBL" id="CP061510">
    <property type="protein sequence ID" value="QSB45846.1"/>
    <property type="molecule type" value="Genomic_DNA"/>
</dbReference>
<accession>A0ABX7KC57</accession>
<evidence type="ECO:0000313" key="2">
    <source>
        <dbReference type="Proteomes" id="UP000663637"/>
    </source>
</evidence>
<proteinExistence type="predicted"/>
<keyword evidence="2" id="KW-1185">Reference proteome</keyword>
<protein>
    <recommendedName>
        <fullName evidence="3">Toxin CdiA</fullName>
    </recommendedName>
</protein>
<sequence length="194" mass="20147">MPCGIVVDGDSFALQGIVGCAGAAAGSSGDCGSAAMGAATSVVLNNLLDGLGGPRDEDLNHDGKIDTADERLSLKDQQARTDLVATLVTAIAEGAGLDATSANYAARIETQNNAERTAEGNHVERVTRTIPEGYGLDELYGKSAEFQTLLDEVAESTGLTADQLIENYNAWSACIGAEPEVCSVEHNEFYDAFG</sequence>
<evidence type="ECO:0000313" key="1">
    <source>
        <dbReference type="EMBL" id="QSB45846.1"/>
    </source>
</evidence>
<evidence type="ECO:0008006" key="3">
    <source>
        <dbReference type="Google" id="ProtNLM"/>
    </source>
</evidence>
<organism evidence="1 2">
    <name type="scientific">Tsuneonella flava</name>
    <dbReference type="NCBI Taxonomy" id="2055955"/>
    <lineage>
        <taxon>Bacteria</taxon>
        <taxon>Pseudomonadati</taxon>
        <taxon>Pseudomonadota</taxon>
        <taxon>Alphaproteobacteria</taxon>
        <taxon>Sphingomonadales</taxon>
        <taxon>Erythrobacteraceae</taxon>
        <taxon>Tsuneonella</taxon>
    </lineage>
</organism>
<dbReference type="RefSeq" id="WP_205445178.1">
    <property type="nucleotide sequence ID" value="NZ_CP061510.1"/>
</dbReference>